<evidence type="ECO:0008006" key="3">
    <source>
        <dbReference type="Google" id="ProtNLM"/>
    </source>
</evidence>
<protein>
    <recommendedName>
        <fullName evidence="3">TIGR02453 family protein</fullName>
    </recommendedName>
</protein>
<dbReference type="STRING" id="1330534.L323_00855"/>
<dbReference type="NCBIfam" id="TIGR02453">
    <property type="entry name" value="TIGR02453 family protein"/>
    <property type="match status" value="1"/>
</dbReference>
<dbReference type="PANTHER" id="PTHR36452">
    <property type="entry name" value="CHROMOSOME 12, WHOLE GENOME SHOTGUN SEQUENCE"/>
    <property type="match status" value="1"/>
</dbReference>
<proteinExistence type="predicted"/>
<name>U4R6I4_9FIRM</name>
<organism evidence="1 2">
    <name type="scientific">Ruminiclostridium papyrosolvens C7</name>
    <dbReference type="NCBI Taxonomy" id="1330534"/>
    <lineage>
        <taxon>Bacteria</taxon>
        <taxon>Bacillati</taxon>
        <taxon>Bacillota</taxon>
        <taxon>Clostridia</taxon>
        <taxon>Eubacteriales</taxon>
        <taxon>Oscillospiraceae</taxon>
        <taxon>Ruminiclostridium</taxon>
    </lineage>
</organism>
<evidence type="ECO:0000313" key="2">
    <source>
        <dbReference type="Proteomes" id="UP000016860"/>
    </source>
</evidence>
<dbReference type="AlphaFoldDB" id="U4R6I4"/>
<gene>
    <name evidence="1" type="ORF">L323_00855</name>
</gene>
<dbReference type="OrthoDB" id="9794241at2"/>
<evidence type="ECO:0000313" key="1">
    <source>
        <dbReference type="EMBL" id="EPR14382.1"/>
    </source>
</evidence>
<sequence>MSFNGFTGEALRFLFENRMNNRKEWYDSHKPDYKKYVYNPFLELIEELIPTIMEIDNQIITIPSKLISRVRRDTRFTKDKTLYRDNVWFVFLRDKSIMSTSPCFWFEISQKGSSYGVGFYGAETKSMANMREMIINRHPLFLDALACYESQSQFVIGGDMYKRSKFPDQPENLKLWLDRKNIFFESVQNNFKLAFSKELPEVLRQGFLQLKPIYDFLCMIEAYGG</sequence>
<dbReference type="EMBL" id="ATAY01000006">
    <property type="protein sequence ID" value="EPR14382.1"/>
    <property type="molecule type" value="Genomic_DNA"/>
</dbReference>
<reference evidence="1 2" key="1">
    <citation type="journal article" date="2013" name="Genome Announc.">
        <title>Draft Genome Sequence of the Cellulolytic Bacterium Clostridium papyrosolvens C7 (ATCC 700395).</title>
        <authorList>
            <person name="Zepeda V."/>
            <person name="Dassa B."/>
            <person name="Borovok I."/>
            <person name="Lamed R."/>
            <person name="Bayer E.A."/>
            <person name="Cate J.H."/>
        </authorList>
    </citation>
    <scope>NUCLEOTIDE SEQUENCE [LARGE SCALE GENOMIC DNA]</scope>
    <source>
        <strain evidence="1 2">C7</strain>
    </source>
</reference>
<dbReference type="Pfam" id="PF09365">
    <property type="entry name" value="DUF2461"/>
    <property type="match status" value="1"/>
</dbReference>
<accession>U4R6I4</accession>
<dbReference type="PANTHER" id="PTHR36452:SF1">
    <property type="entry name" value="DUF2461 DOMAIN-CONTAINING PROTEIN"/>
    <property type="match status" value="1"/>
</dbReference>
<comment type="caution">
    <text evidence="1">The sequence shown here is derived from an EMBL/GenBank/DDBJ whole genome shotgun (WGS) entry which is preliminary data.</text>
</comment>
<dbReference type="RefSeq" id="WP_020813835.1">
    <property type="nucleotide sequence ID" value="NZ_ATAY01000006.1"/>
</dbReference>
<dbReference type="InterPro" id="IPR015996">
    <property type="entry name" value="UCP028451"/>
</dbReference>
<dbReference type="PATRIC" id="fig|1330534.3.peg.177"/>
<dbReference type="Proteomes" id="UP000016860">
    <property type="component" value="Unassembled WGS sequence"/>
</dbReference>
<dbReference type="InterPro" id="IPR012808">
    <property type="entry name" value="CHP02453"/>
</dbReference>
<dbReference type="PIRSF" id="PIRSF028451">
    <property type="entry name" value="UCP028451"/>
    <property type="match status" value="1"/>
</dbReference>